<name>A0ABX5CTR4_9ALTE</name>
<keyword evidence="2" id="KW-1185">Reference proteome</keyword>
<evidence type="ECO:0000313" key="2">
    <source>
        <dbReference type="Proteomes" id="UP000239539"/>
    </source>
</evidence>
<reference evidence="2" key="1">
    <citation type="journal article" date="2020" name="Int. J. Syst. Evol. Microbiol.">
        <title>Alteromonas alba sp. nov., a marine bacterium isolated from the seawater of the West Pacific Ocean.</title>
        <authorList>
            <person name="Sun C."/>
            <person name="Wu Y.-H."/>
            <person name="Xamxidin M."/>
            <person name="Cheng H."/>
            <person name="Xu X.-W."/>
        </authorList>
    </citation>
    <scope>NUCLEOTIDE SEQUENCE [LARGE SCALE GENOMIC DNA]</scope>
    <source>
        <strain evidence="2">9a2</strain>
    </source>
</reference>
<comment type="caution">
    <text evidence="1">The sequence shown here is derived from an EMBL/GenBank/DDBJ whole genome shotgun (WGS) entry which is preliminary data.</text>
</comment>
<accession>A0ABX5CTR4</accession>
<evidence type="ECO:0000313" key="1">
    <source>
        <dbReference type="EMBL" id="PRO70795.1"/>
    </source>
</evidence>
<proteinExistence type="predicted"/>
<organism evidence="1 2">
    <name type="scientific">Alteromonas gracilis</name>
    <dbReference type="NCBI Taxonomy" id="1479524"/>
    <lineage>
        <taxon>Bacteria</taxon>
        <taxon>Pseudomonadati</taxon>
        <taxon>Pseudomonadota</taxon>
        <taxon>Gammaproteobacteria</taxon>
        <taxon>Alteromonadales</taxon>
        <taxon>Alteromonadaceae</taxon>
        <taxon>Alteromonas/Salinimonas group</taxon>
        <taxon>Alteromonas</taxon>
    </lineage>
</organism>
<sequence length="62" mass="6966">MNSISNTKVAIVVMAKFVTLGYKVCKAGIPFLLDKGGVMKFYGEEKATFPLRWKANLTLRNR</sequence>
<dbReference type="EMBL" id="PVNO01000001">
    <property type="protein sequence ID" value="PRO70795.1"/>
    <property type="molecule type" value="Genomic_DNA"/>
</dbReference>
<protein>
    <submittedName>
        <fullName evidence="1">Uncharacterized protein</fullName>
    </submittedName>
</protein>
<dbReference type="Proteomes" id="UP000239539">
    <property type="component" value="Unassembled WGS sequence"/>
</dbReference>
<gene>
    <name evidence="1" type="ORF">C6Y39_00100</name>
</gene>